<gene>
    <name evidence="1" type="ORF">HF909_01850</name>
</gene>
<accession>A0AA92Q9W7</accession>
<name>A0AA92Q9W7_RALSL</name>
<dbReference type="Proteomes" id="UP000593970">
    <property type="component" value="Chromosome"/>
</dbReference>
<evidence type="ECO:0000313" key="1">
    <source>
        <dbReference type="EMBL" id="QOK95308.1"/>
    </source>
</evidence>
<proteinExistence type="predicted"/>
<reference evidence="2" key="1">
    <citation type="submission" date="2020-04" db="EMBL/GenBank/DDBJ databases">
        <title>Ralstonia solanacearum UW576, UW763, UW773, and UW774.</title>
        <authorList>
            <person name="Steidl O."/>
            <person name="Truchon A."/>
            <person name="Allen C."/>
        </authorList>
    </citation>
    <scope>NUCLEOTIDE SEQUENCE [LARGE SCALE GENOMIC DNA]</scope>
    <source>
        <strain evidence="2">UW774</strain>
    </source>
</reference>
<protein>
    <submittedName>
        <fullName evidence="1">Uncharacterized protein</fullName>
    </submittedName>
</protein>
<evidence type="ECO:0000313" key="2">
    <source>
        <dbReference type="Proteomes" id="UP000593970"/>
    </source>
</evidence>
<organism evidence="1 2">
    <name type="scientific">Ralstonia solanacearum</name>
    <name type="common">Pseudomonas solanacearum</name>
    <dbReference type="NCBI Taxonomy" id="305"/>
    <lineage>
        <taxon>Bacteria</taxon>
        <taxon>Pseudomonadati</taxon>
        <taxon>Pseudomonadota</taxon>
        <taxon>Betaproteobacteria</taxon>
        <taxon>Burkholderiales</taxon>
        <taxon>Burkholderiaceae</taxon>
        <taxon>Ralstonia</taxon>
        <taxon>Ralstonia solanacearum species complex</taxon>
    </lineage>
</organism>
<dbReference type="EMBL" id="CP051169">
    <property type="protein sequence ID" value="QOK95308.1"/>
    <property type="molecule type" value="Genomic_DNA"/>
</dbReference>
<dbReference type="AlphaFoldDB" id="A0AA92Q9W7"/>
<sequence>MDRGSPHRVLALMDLVGDALMYLMCQQDWVDCYRNLPGFRERHWLHANGYAAMASPCAADAR</sequence>